<evidence type="ECO:0000313" key="2">
    <source>
        <dbReference type="EMBL" id="CDK29909.1"/>
    </source>
</evidence>
<name>W6MT42_9ASCO</name>
<dbReference type="GeneID" id="34523279"/>
<evidence type="ECO:0000313" key="3">
    <source>
        <dbReference type="Proteomes" id="UP000019384"/>
    </source>
</evidence>
<feature type="compositionally biased region" description="Polar residues" evidence="1">
    <location>
        <begin position="7"/>
        <end position="18"/>
    </location>
</feature>
<evidence type="ECO:0000256" key="1">
    <source>
        <dbReference type="SAM" id="MobiDB-lite"/>
    </source>
</evidence>
<sequence length="213" mass="24421">MPVASFDSPTTRTRSRTLVGTDKGESSAEASDAYESSDDEAPEEENLGTSKEAVTRQENEKRRLQEEKQRIERQKRREAQQKFEKQQLEKRTRSEAKGHKYEDLPDILPDDVLAAVSETEDKSEPFSARSHVRYDDLDKETLKEVSKQMKVQKLRMARKATKSSEKKGPVTVKVLEKIRKISNSTTVLTVPKAESRVVSSKDRWLKRKSLGKR</sequence>
<gene>
    <name evidence="2" type="ORF">KUCA_T00005903001</name>
</gene>
<dbReference type="HOGENOM" id="CLU_077704_1_0_1"/>
<dbReference type="InterPro" id="IPR013268">
    <property type="entry name" value="UTP16"/>
</dbReference>
<dbReference type="Pfam" id="PF08297">
    <property type="entry name" value="U3_snoRNA_assoc"/>
    <property type="match status" value="1"/>
</dbReference>
<keyword evidence="3" id="KW-1185">Reference proteome</keyword>
<accession>W6MT42</accession>
<dbReference type="GO" id="GO:0030515">
    <property type="term" value="F:snoRNA binding"/>
    <property type="evidence" value="ECO:0007669"/>
    <property type="project" value="InterPro"/>
</dbReference>
<dbReference type="RefSeq" id="XP_022461891.1">
    <property type="nucleotide sequence ID" value="XM_022603752.1"/>
</dbReference>
<dbReference type="AlphaFoldDB" id="W6MT42"/>
<organism evidence="2 3">
    <name type="scientific">Kuraishia capsulata CBS 1993</name>
    <dbReference type="NCBI Taxonomy" id="1382522"/>
    <lineage>
        <taxon>Eukaryota</taxon>
        <taxon>Fungi</taxon>
        <taxon>Dikarya</taxon>
        <taxon>Ascomycota</taxon>
        <taxon>Saccharomycotina</taxon>
        <taxon>Pichiomycetes</taxon>
        <taxon>Pichiales</taxon>
        <taxon>Pichiaceae</taxon>
        <taxon>Kuraishia</taxon>
    </lineage>
</organism>
<feature type="region of interest" description="Disordered" evidence="1">
    <location>
        <begin position="148"/>
        <end position="168"/>
    </location>
</feature>
<feature type="compositionally biased region" description="Basic and acidic residues" evidence="1">
    <location>
        <begin position="53"/>
        <end position="103"/>
    </location>
</feature>
<proteinExistence type="predicted"/>
<reference evidence="2" key="1">
    <citation type="submission" date="2013-12" db="EMBL/GenBank/DDBJ databases">
        <authorList>
            <person name="Genoscope - CEA"/>
        </authorList>
    </citation>
    <scope>NUCLEOTIDE SEQUENCE</scope>
    <source>
        <strain evidence="2">CBS 1993</strain>
    </source>
</reference>
<dbReference type="GO" id="GO:0006364">
    <property type="term" value="P:rRNA processing"/>
    <property type="evidence" value="ECO:0007669"/>
    <property type="project" value="InterPro"/>
</dbReference>
<dbReference type="Proteomes" id="UP000019384">
    <property type="component" value="Unassembled WGS sequence"/>
</dbReference>
<reference evidence="2" key="2">
    <citation type="submission" date="2014-02" db="EMBL/GenBank/DDBJ databases">
        <title>Complete DNA sequence of /Kuraishia capsulata/ illustrates novel genomic features among budding yeasts (/Saccharomycotina/).</title>
        <authorList>
            <person name="Morales L."/>
            <person name="Noel B."/>
            <person name="Porcel B."/>
            <person name="Marcet-Houben M."/>
            <person name="Hullo M-F."/>
            <person name="Sacerdot C."/>
            <person name="Tekaia F."/>
            <person name="Leh-Louis V."/>
            <person name="Despons L."/>
            <person name="Khanna V."/>
            <person name="Aury J-M."/>
            <person name="Barbe V."/>
            <person name="Couloux A."/>
            <person name="Labadie K."/>
            <person name="Pelletier E."/>
            <person name="Souciet J-L."/>
            <person name="Boekhout T."/>
            <person name="Gabaldon T."/>
            <person name="Wincker P."/>
            <person name="Dujon B."/>
        </authorList>
    </citation>
    <scope>NUCLEOTIDE SEQUENCE</scope>
    <source>
        <strain evidence="2">CBS 1993</strain>
    </source>
</reference>
<dbReference type="EMBL" id="HG793131">
    <property type="protein sequence ID" value="CDK29909.1"/>
    <property type="molecule type" value="Genomic_DNA"/>
</dbReference>
<feature type="compositionally biased region" description="Basic residues" evidence="1">
    <location>
        <begin position="150"/>
        <end position="161"/>
    </location>
</feature>
<dbReference type="OrthoDB" id="4096107at2759"/>
<feature type="region of interest" description="Disordered" evidence="1">
    <location>
        <begin position="1"/>
        <end position="106"/>
    </location>
</feature>
<dbReference type="STRING" id="1382522.W6MT42"/>
<protein>
    <submittedName>
        <fullName evidence="2">Uncharacterized protein</fullName>
    </submittedName>
</protein>
<feature type="compositionally biased region" description="Acidic residues" evidence="1">
    <location>
        <begin position="35"/>
        <end position="46"/>
    </location>
</feature>